<dbReference type="EMBL" id="KZ613938">
    <property type="protein sequence ID" value="PMD47464.1"/>
    <property type="molecule type" value="Genomic_DNA"/>
</dbReference>
<organism evidence="1 2">
    <name type="scientific">Hyaloscypha variabilis (strain UAMH 11265 / GT02V1 / F)</name>
    <name type="common">Meliniomyces variabilis</name>
    <dbReference type="NCBI Taxonomy" id="1149755"/>
    <lineage>
        <taxon>Eukaryota</taxon>
        <taxon>Fungi</taxon>
        <taxon>Dikarya</taxon>
        <taxon>Ascomycota</taxon>
        <taxon>Pezizomycotina</taxon>
        <taxon>Leotiomycetes</taxon>
        <taxon>Helotiales</taxon>
        <taxon>Hyaloscyphaceae</taxon>
        <taxon>Hyaloscypha</taxon>
        <taxon>Hyaloscypha variabilis</taxon>
    </lineage>
</organism>
<name>A0A2J6S9M8_HYAVF</name>
<dbReference type="AlphaFoldDB" id="A0A2J6S9M8"/>
<gene>
    <name evidence="1" type="ORF">L207DRAFT_606691</name>
</gene>
<protein>
    <submittedName>
        <fullName evidence="1">Uncharacterized protein</fullName>
    </submittedName>
</protein>
<accession>A0A2J6S9M8</accession>
<evidence type="ECO:0000313" key="2">
    <source>
        <dbReference type="Proteomes" id="UP000235786"/>
    </source>
</evidence>
<proteinExistence type="predicted"/>
<dbReference type="OrthoDB" id="3473305at2759"/>
<keyword evidence="2" id="KW-1185">Reference proteome</keyword>
<evidence type="ECO:0000313" key="1">
    <source>
        <dbReference type="EMBL" id="PMD47464.1"/>
    </source>
</evidence>
<dbReference type="Proteomes" id="UP000235786">
    <property type="component" value="Unassembled WGS sequence"/>
</dbReference>
<reference evidence="1 2" key="1">
    <citation type="submission" date="2016-04" db="EMBL/GenBank/DDBJ databases">
        <title>A degradative enzymes factory behind the ericoid mycorrhizal symbiosis.</title>
        <authorList>
            <consortium name="DOE Joint Genome Institute"/>
            <person name="Martino E."/>
            <person name="Morin E."/>
            <person name="Grelet G."/>
            <person name="Kuo A."/>
            <person name="Kohler A."/>
            <person name="Daghino S."/>
            <person name="Barry K."/>
            <person name="Choi C."/>
            <person name="Cichocki N."/>
            <person name="Clum A."/>
            <person name="Copeland A."/>
            <person name="Hainaut M."/>
            <person name="Haridas S."/>
            <person name="Labutti K."/>
            <person name="Lindquist E."/>
            <person name="Lipzen A."/>
            <person name="Khouja H.-R."/>
            <person name="Murat C."/>
            <person name="Ohm R."/>
            <person name="Olson A."/>
            <person name="Spatafora J."/>
            <person name="Veneault-Fourrey C."/>
            <person name="Henrissat B."/>
            <person name="Grigoriev I."/>
            <person name="Martin F."/>
            <person name="Perotto S."/>
        </authorList>
    </citation>
    <scope>NUCLEOTIDE SEQUENCE [LARGE SCALE GENOMIC DNA]</scope>
    <source>
        <strain evidence="1 2">F</strain>
    </source>
</reference>
<sequence length="195" mass="22874">MDTIYLDHENHEDVAFFFAILNQTELSNLRYLALDMSLFIDDIYVYAGDSGNYQDKLLDGLDRVIKALPELEQLIEVHDVRVWGEHCIWRPHKESCKSRKGGRIEFFEELPVQLQKWELQVHQVLPPSSSYFTAWGIRNHKVVFGARESYTVAPHDPKYTLRSYHREFCHGVYGGRFRAYDDSDITDLSSWLESI</sequence>